<evidence type="ECO:0000313" key="2">
    <source>
        <dbReference type="Proteomes" id="UP000273500"/>
    </source>
</evidence>
<sequence>MTDNYTTMSRKSRPKSPFLNYVMGNAAKNAFVSGVPNCTTCKSPRTEVKREDIPEETWNTGLAPLWQMMEEQGQSPAQIAHCPKCGDYGILGGWASF</sequence>
<reference evidence="1 2" key="1">
    <citation type="submission" date="2018-12" db="EMBL/GenBank/DDBJ databases">
        <authorList>
            <person name="Feng G."/>
            <person name="Zhu H."/>
        </authorList>
    </citation>
    <scope>NUCLEOTIDE SEQUENCE [LARGE SCALE GENOMIC DNA]</scope>
    <source>
        <strain evidence="1 2">KCTC 12533</strain>
    </source>
</reference>
<name>A0A428K9F6_9BACT</name>
<proteinExistence type="predicted"/>
<comment type="caution">
    <text evidence="1">The sequence shown here is derived from an EMBL/GenBank/DDBJ whole genome shotgun (WGS) entry which is preliminary data.</text>
</comment>
<accession>A0A428K9F6</accession>
<gene>
    <name evidence="1" type="ORF">EI291_22480</name>
</gene>
<dbReference type="EMBL" id="RWIT01000029">
    <property type="protein sequence ID" value="RSK43070.1"/>
    <property type="molecule type" value="Genomic_DNA"/>
</dbReference>
<protein>
    <submittedName>
        <fullName evidence="1">Uncharacterized protein</fullName>
    </submittedName>
</protein>
<dbReference type="Proteomes" id="UP000273500">
    <property type="component" value="Unassembled WGS sequence"/>
</dbReference>
<keyword evidence="2" id="KW-1185">Reference proteome</keyword>
<organism evidence="1 2">
    <name type="scientific">Hymenobacter rigui</name>
    <dbReference type="NCBI Taxonomy" id="334424"/>
    <lineage>
        <taxon>Bacteria</taxon>
        <taxon>Pseudomonadati</taxon>
        <taxon>Bacteroidota</taxon>
        <taxon>Cytophagia</taxon>
        <taxon>Cytophagales</taxon>
        <taxon>Hymenobacteraceae</taxon>
        <taxon>Hymenobacter</taxon>
    </lineage>
</organism>
<evidence type="ECO:0000313" key="1">
    <source>
        <dbReference type="EMBL" id="RSK43070.1"/>
    </source>
</evidence>
<dbReference type="AlphaFoldDB" id="A0A428K9F6"/>